<reference evidence="1 2" key="1">
    <citation type="submission" date="2018-01" db="EMBL/GenBank/DDBJ databases">
        <title>Genome Sequencing and Assembly of Anaerobacter polyendosporus strain CT4.</title>
        <authorList>
            <person name="Tachaapaikoon C."/>
            <person name="Sutheeworapong S."/>
            <person name="Jenjaroenpun P."/>
            <person name="Wongsurawat T."/>
            <person name="Nookeaw I."/>
            <person name="Cheawchanlertfa P."/>
            <person name="Kosugi A."/>
            <person name="Cheevadhanarak S."/>
            <person name="Ratanakhanokchai K."/>
        </authorList>
    </citation>
    <scope>NUCLEOTIDE SEQUENCE [LARGE SCALE GENOMIC DNA]</scope>
    <source>
        <strain evidence="1 2">CT4</strain>
    </source>
</reference>
<dbReference type="KEGG" id="cmah:C1I91_05215"/>
<accession>A0A3R5UDU5</accession>
<evidence type="ECO:0000313" key="2">
    <source>
        <dbReference type="Proteomes" id="UP000286268"/>
    </source>
</evidence>
<evidence type="ECO:0000313" key="1">
    <source>
        <dbReference type="EMBL" id="QAA31110.1"/>
    </source>
</evidence>
<name>A0A3R5UDU5_9CLOT</name>
<organism evidence="1 2">
    <name type="scientific">Clostridium manihotivorum</name>
    <dbReference type="NCBI Taxonomy" id="2320868"/>
    <lineage>
        <taxon>Bacteria</taxon>
        <taxon>Bacillati</taxon>
        <taxon>Bacillota</taxon>
        <taxon>Clostridia</taxon>
        <taxon>Eubacteriales</taxon>
        <taxon>Clostridiaceae</taxon>
        <taxon>Clostridium</taxon>
    </lineage>
</organism>
<dbReference type="AlphaFoldDB" id="A0A3R5UDU5"/>
<gene>
    <name evidence="1" type="ORF">C1I91_05215</name>
</gene>
<proteinExistence type="predicted"/>
<protein>
    <submittedName>
        <fullName evidence="1">Uncharacterized protein</fullName>
    </submittedName>
</protein>
<keyword evidence="2" id="KW-1185">Reference proteome</keyword>
<dbReference type="Proteomes" id="UP000286268">
    <property type="component" value="Chromosome"/>
</dbReference>
<sequence>MELVYSRLNHIDKQEILISDEFYKAFIKFIEEYQLFFQIKEQLKDKLSNLIDTDEKHRICYIYLQHMLKKGKYKFNNIPKFEDISEKLRIEVSNVAQLEDRIKADKAYIEGKYNDLVKQSSENMFNIFFKNPYFNNAVLIANYSMHKTLCRRRHKDLSKLWKTVMRGFAKSAPLSSYTSLVVDNNNRSKVKIDYLVILKLLYSFLQKEEVIYKSLFLIEYEEKGNKLVAKSCFSQLSSKSQFIGNEYKKYSLHLRLKETMKSGTILKGNELIVLFGGGKDGLEKVNKLQQCGFLINTILLKHKEPTLEELIDICFEFSCESESLQSLYKNLQEIKDYVNNIPGIDNMVNRRDIVDKIKDRVRSSFEILGYDEFKSDINQPFLTENNYFSKEYASCSLDKKTKENLNKIAKILPIFDRRLLLRFFIKDELELSIPKDFKDIYVAR</sequence>
<dbReference type="EMBL" id="CP025746">
    <property type="protein sequence ID" value="QAA31110.1"/>
    <property type="molecule type" value="Genomic_DNA"/>
</dbReference>